<protein>
    <submittedName>
        <fullName evidence="2">Uncharacterized protein</fullName>
    </submittedName>
</protein>
<dbReference type="AlphaFoldDB" id="A0A1I8C1R7"/>
<proteinExistence type="predicted"/>
<dbReference type="Proteomes" id="UP000095281">
    <property type="component" value="Unplaced"/>
</dbReference>
<reference evidence="2" key="1">
    <citation type="submission" date="2016-11" db="UniProtKB">
        <authorList>
            <consortium name="WormBaseParasite"/>
        </authorList>
    </citation>
    <scope>IDENTIFICATION</scope>
</reference>
<keyword evidence="1" id="KW-1185">Reference proteome</keyword>
<evidence type="ECO:0000313" key="2">
    <source>
        <dbReference type="WBParaSite" id="MhA1_Contig88.frz3.gene42"/>
    </source>
</evidence>
<evidence type="ECO:0000313" key="1">
    <source>
        <dbReference type="Proteomes" id="UP000095281"/>
    </source>
</evidence>
<accession>A0A1I8C1R7</accession>
<name>A0A1I8C1R7_MELHA</name>
<organism evidence="1 2">
    <name type="scientific">Meloidogyne hapla</name>
    <name type="common">Root-knot nematode worm</name>
    <dbReference type="NCBI Taxonomy" id="6305"/>
    <lineage>
        <taxon>Eukaryota</taxon>
        <taxon>Metazoa</taxon>
        <taxon>Ecdysozoa</taxon>
        <taxon>Nematoda</taxon>
        <taxon>Chromadorea</taxon>
        <taxon>Rhabditida</taxon>
        <taxon>Tylenchina</taxon>
        <taxon>Tylenchomorpha</taxon>
        <taxon>Tylenchoidea</taxon>
        <taxon>Meloidogynidae</taxon>
        <taxon>Meloidogyninae</taxon>
        <taxon>Meloidogyne</taxon>
    </lineage>
</organism>
<dbReference type="WBParaSite" id="MhA1_Contig88.frz3.gene42">
    <property type="protein sequence ID" value="MhA1_Contig88.frz3.gene42"/>
    <property type="gene ID" value="MhA1_Contig88.frz3.gene42"/>
</dbReference>
<sequence>MQLKISFFNLISFQLFPNIFSNILSDQDILAIQKTNDYGDIKLIEMEVSGEENIEEEESSGSDESLERVKIEIEISEKLGDYFIFITINVDCFLEIDEVKLHNTNNFENVEGKRRMILEDKNYEGYRYGMIICLFKSKEERGIVLMEIFPIFHAQIYLEIKERMIQIDEDYSIKVDINGIKSILYLELEDNPYKLLRINCNLNLDENQNLIKRKKLIKKEERNKYKNKFIDNVVIESKRIVNQSASSFIGICLKSPFEGNYVLVITSLEHLSYRFEPKLFEIAFKIKKEEIKKIKCIKSFLDDIGEKSKEFGMIFREGMEIYIIHNPSETHKNGEIFYMDHFEYFSSRGDPQLLAKIQPLFDYKKYDYTKYNISNETSNKKTRNNDDILEGVKELFIEN</sequence>